<sequence>MPQPPRKRPHYQAKKTWKQGGGPRPGGGNPGYSGPKRPAPRRDGPEQGWDQVAGWYDKLVGDRGSDYHRNVILPAAMRLLAPAPGEKILDLCCGQGVLIPLLLEAKAAKVTGVDASPRLIESAQRRFGPDPRIDLVVADACVPGSWADGSHDAAACIMAVHDVPDLPAMARQVAASLKPGGRFVAVFMHPCFRIPQQAHWGWDEGRKLQFRRVDRYGVPQEIPIVTHPGQGGGDTTTFYHRPVGDVLTAFGQAGLGVTVCEELYSHRRSQPGPRAKGENRAVKEFPVFMAISCVKR</sequence>
<keyword evidence="3" id="KW-0489">Methyltransferase</keyword>
<comment type="caution">
    <text evidence="3">The sequence shown here is derived from an EMBL/GenBank/DDBJ whole genome shotgun (WGS) entry which is preliminary data.</text>
</comment>
<feature type="compositionally biased region" description="Basic residues" evidence="1">
    <location>
        <begin position="1"/>
        <end position="17"/>
    </location>
</feature>
<dbReference type="SUPFAM" id="SSF53335">
    <property type="entry name" value="S-adenosyl-L-methionine-dependent methyltransferases"/>
    <property type="match status" value="1"/>
</dbReference>
<gene>
    <name evidence="3" type="ORF">OJ996_01515</name>
</gene>
<dbReference type="InterPro" id="IPR029063">
    <property type="entry name" value="SAM-dependent_MTases_sf"/>
</dbReference>
<dbReference type="Gene3D" id="3.40.50.150">
    <property type="entry name" value="Vaccinia Virus protein VP39"/>
    <property type="match status" value="1"/>
</dbReference>
<evidence type="ECO:0000259" key="2">
    <source>
        <dbReference type="Pfam" id="PF13649"/>
    </source>
</evidence>
<keyword evidence="4" id="KW-1185">Reference proteome</keyword>
<name>A0ABT3FXB2_9BACT</name>
<dbReference type="Proteomes" id="UP001165653">
    <property type="component" value="Unassembled WGS sequence"/>
</dbReference>
<protein>
    <submittedName>
        <fullName evidence="3">Methyltransferase domain-containing protein</fullName>
    </submittedName>
</protein>
<feature type="domain" description="Methyltransferase" evidence="2">
    <location>
        <begin position="88"/>
        <end position="181"/>
    </location>
</feature>
<dbReference type="InterPro" id="IPR041698">
    <property type="entry name" value="Methyltransf_25"/>
</dbReference>
<dbReference type="PANTHER" id="PTHR43464">
    <property type="entry name" value="METHYLTRANSFERASE"/>
    <property type="match status" value="1"/>
</dbReference>
<dbReference type="GO" id="GO:0032259">
    <property type="term" value="P:methylation"/>
    <property type="evidence" value="ECO:0007669"/>
    <property type="project" value="UniProtKB-KW"/>
</dbReference>
<proteinExistence type="predicted"/>
<feature type="region of interest" description="Disordered" evidence="1">
    <location>
        <begin position="1"/>
        <end position="48"/>
    </location>
</feature>
<accession>A0ABT3FXB2</accession>
<evidence type="ECO:0000256" key="1">
    <source>
        <dbReference type="SAM" id="MobiDB-lite"/>
    </source>
</evidence>
<keyword evidence="3" id="KW-0808">Transferase</keyword>
<dbReference type="Pfam" id="PF13649">
    <property type="entry name" value="Methyltransf_25"/>
    <property type="match status" value="1"/>
</dbReference>
<dbReference type="CDD" id="cd02440">
    <property type="entry name" value="AdoMet_MTases"/>
    <property type="match status" value="1"/>
</dbReference>
<evidence type="ECO:0000313" key="4">
    <source>
        <dbReference type="Proteomes" id="UP001165653"/>
    </source>
</evidence>
<dbReference type="EMBL" id="JAPDDR010000001">
    <property type="protein sequence ID" value="MCW1912231.1"/>
    <property type="molecule type" value="Genomic_DNA"/>
</dbReference>
<dbReference type="GO" id="GO:0008168">
    <property type="term" value="F:methyltransferase activity"/>
    <property type="evidence" value="ECO:0007669"/>
    <property type="project" value="UniProtKB-KW"/>
</dbReference>
<reference evidence="3" key="1">
    <citation type="submission" date="2022-10" db="EMBL/GenBank/DDBJ databases">
        <title>Luteolibacter sp. GHJ8, whole genome shotgun sequencing project.</title>
        <authorList>
            <person name="Zhao G."/>
            <person name="Shen L."/>
        </authorList>
    </citation>
    <scope>NUCLEOTIDE SEQUENCE</scope>
    <source>
        <strain evidence="3">GHJ8</strain>
    </source>
</reference>
<feature type="compositionally biased region" description="Gly residues" evidence="1">
    <location>
        <begin position="19"/>
        <end position="31"/>
    </location>
</feature>
<dbReference type="RefSeq" id="WP_264510444.1">
    <property type="nucleotide sequence ID" value="NZ_JAPDDR010000001.1"/>
</dbReference>
<dbReference type="PANTHER" id="PTHR43464:SF90">
    <property type="entry name" value="METHYLTRANSFERASE TYPE 11"/>
    <property type="match status" value="1"/>
</dbReference>
<evidence type="ECO:0000313" key="3">
    <source>
        <dbReference type="EMBL" id="MCW1912231.1"/>
    </source>
</evidence>
<organism evidence="3 4">
    <name type="scientific">Luteolibacter rhizosphaerae</name>
    <dbReference type="NCBI Taxonomy" id="2989719"/>
    <lineage>
        <taxon>Bacteria</taxon>
        <taxon>Pseudomonadati</taxon>
        <taxon>Verrucomicrobiota</taxon>
        <taxon>Verrucomicrobiia</taxon>
        <taxon>Verrucomicrobiales</taxon>
        <taxon>Verrucomicrobiaceae</taxon>
        <taxon>Luteolibacter</taxon>
    </lineage>
</organism>